<dbReference type="InterPro" id="IPR033126">
    <property type="entry name" value="Glyco_hydro_9_Asp/Glu_AS"/>
</dbReference>
<evidence type="ECO:0000256" key="9">
    <source>
        <dbReference type="RuleBase" id="RU361166"/>
    </source>
</evidence>
<dbReference type="Gene3D" id="1.50.10.10">
    <property type="match status" value="1"/>
</dbReference>
<dbReference type="InterPro" id="IPR001701">
    <property type="entry name" value="Glyco_hydro_9"/>
</dbReference>
<dbReference type="OrthoDB" id="10257085at2759"/>
<accession>A0A2P6TU57</accession>
<evidence type="ECO:0000256" key="5">
    <source>
        <dbReference type="ARBA" id="ARBA00023277"/>
    </source>
</evidence>
<keyword evidence="12" id="KW-1185">Reference proteome</keyword>
<evidence type="ECO:0000256" key="4">
    <source>
        <dbReference type="ARBA" id="ARBA00023001"/>
    </source>
</evidence>
<dbReference type="InterPro" id="IPR012341">
    <property type="entry name" value="6hp_glycosidase-like_sf"/>
</dbReference>
<dbReference type="Proteomes" id="UP000239899">
    <property type="component" value="Unassembled WGS sequence"/>
</dbReference>
<evidence type="ECO:0000256" key="1">
    <source>
        <dbReference type="ARBA" id="ARBA00000966"/>
    </source>
</evidence>
<evidence type="ECO:0000256" key="3">
    <source>
        <dbReference type="ARBA" id="ARBA00022801"/>
    </source>
</evidence>
<dbReference type="GO" id="GO:0008810">
    <property type="term" value="F:cellulase activity"/>
    <property type="evidence" value="ECO:0007669"/>
    <property type="project" value="UniProtKB-EC"/>
</dbReference>
<dbReference type="GO" id="GO:0030245">
    <property type="term" value="P:cellulose catabolic process"/>
    <property type="evidence" value="ECO:0007669"/>
    <property type="project" value="UniProtKB-KW"/>
</dbReference>
<feature type="active site" evidence="8">
    <location>
        <position position="481"/>
    </location>
</feature>
<comment type="catalytic activity">
    <reaction evidence="1 9">
        <text>Endohydrolysis of (1-&gt;4)-beta-D-glucosidic linkages in cellulose, lichenin and cereal beta-D-glucans.</text>
        <dbReference type="EC" id="3.2.1.4"/>
    </reaction>
</comment>
<evidence type="ECO:0000256" key="2">
    <source>
        <dbReference type="ARBA" id="ARBA00007072"/>
    </source>
</evidence>
<comment type="similarity">
    <text evidence="2 8 9">Belongs to the glycosyl hydrolase 9 (cellulase E) family.</text>
</comment>
<sequence>MLERVLERVPAAAVGRGGQSAGVPPYIVTAHAELQRAEGALADQQYGEALGAAYLFYEAQRSGQLPPDNRVPWRKSAHTGDLVPGGWYDAGDYIKHSLTTAQAALFLAWSALDFPAGLAMAGQGRYAVQEVVWAADYLVACHLAPYRYVGLIGDPDIDHDFWGRPQEQPVGGGRRPAFIWTYETEAADLLGMVSAALASASMLAKPVFPEKADLYLRTAGALYRWAAAKPGLFAKSYKGYPEWLYGTSYYNDKLMLAASWLNRATGNSTYLYAAYRHWLAAGGRKGHRGQWGGEINPYISWDSMYGPAAVNLLRIAQRRGKAGVPGQREYERFLDDVAEIWRRTGKWSLEHTPYGLRYARWSKWGNLRYAANAAFTMLLRAQTLPPDSRDRAALIKFARVQVDYSMGSTGRSYIVGFGRNPPRRVHHAAASCPNPPAKCGWQQFETGAPNPQVLTGALVGGPAGPGDDTYSDRRNDFETNEVSIDYNAGLTAALAGLLALDPDCCAAPPT</sequence>
<proteinExistence type="inferred from homology"/>
<comment type="caution">
    <text evidence="11">The sequence shown here is derived from an EMBL/GenBank/DDBJ whole genome shotgun (WGS) entry which is preliminary data.</text>
</comment>
<name>A0A2P6TU57_CHLSO</name>
<keyword evidence="3 8" id="KW-0378">Hydrolase</keyword>
<dbReference type="InterPro" id="IPR008928">
    <property type="entry name" value="6-hairpin_glycosidase_sf"/>
</dbReference>
<dbReference type="PROSITE" id="PS00698">
    <property type="entry name" value="GH9_3"/>
    <property type="match status" value="1"/>
</dbReference>
<protein>
    <recommendedName>
        <fullName evidence="9">Endoglucanase</fullName>
        <ecNumber evidence="9">3.2.1.4</ecNumber>
    </recommendedName>
</protein>
<evidence type="ECO:0000256" key="6">
    <source>
        <dbReference type="ARBA" id="ARBA00023295"/>
    </source>
</evidence>
<evidence type="ECO:0000256" key="8">
    <source>
        <dbReference type="PROSITE-ProRule" id="PRU10060"/>
    </source>
</evidence>
<dbReference type="AlphaFoldDB" id="A0A2P6TU57"/>
<keyword evidence="5 8" id="KW-0119">Carbohydrate metabolism</keyword>
<dbReference type="Pfam" id="PF00759">
    <property type="entry name" value="Glyco_hydro_9"/>
    <property type="match status" value="1"/>
</dbReference>
<dbReference type="EC" id="3.2.1.4" evidence="9"/>
<reference evidence="11 12" key="1">
    <citation type="journal article" date="2018" name="Plant J.">
        <title>Genome sequences of Chlorella sorokiniana UTEX 1602 and Micractinium conductrix SAG 241.80: implications to maltose excretion by a green alga.</title>
        <authorList>
            <person name="Arriola M.B."/>
            <person name="Velmurugan N."/>
            <person name="Zhang Y."/>
            <person name="Plunkett M.H."/>
            <person name="Hondzo H."/>
            <person name="Barney B.M."/>
        </authorList>
    </citation>
    <scope>NUCLEOTIDE SEQUENCE [LARGE SCALE GENOMIC DNA]</scope>
    <source>
        <strain evidence="12">UTEX 1602</strain>
    </source>
</reference>
<dbReference type="SUPFAM" id="SSF48208">
    <property type="entry name" value="Six-hairpin glycosidases"/>
    <property type="match status" value="1"/>
</dbReference>
<evidence type="ECO:0000256" key="7">
    <source>
        <dbReference type="ARBA" id="ARBA00023326"/>
    </source>
</evidence>
<gene>
    <name evidence="11" type="ORF">C2E21_3746</name>
</gene>
<evidence type="ECO:0000313" key="12">
    <source>
        <dbReference type="Proteomes" id="UP000239899"/>
    </source>
</evidence>
<keyword evidence="7 8" id="KW-0624">Polysaccharide degradation</keyword>
<organism evidence="11 12">
    <name type="scientific">Chlorella sorokiniana</name>
    <name type="common">Freshwater green alga</name>
    <dbReference type="NCBI Taxonomy" id="3076"/>
    <lineage>
        <taxon>Eukaryota</taxon>
        <taxon>Viridiplantae</taxon>
        <taxon>Chlorophyta</taxon>
        <taxon>core chlorophytes</taxon>
        <taxon>Trebouxiophyceae</taxon>
        <taxon>Chlorellales</taxon>
        <taxon>Chlorellaceae</taxon>
        <taxon>Chlorella clade</taxon>
        <taxon>Chlorella</taxon>
    </lineage>
</organism>
<evidence type="ECO:0000259" key="10">
    <source>
        <dbReference type="Pfam" id="PF00759"/>
    </source>
</evidence>
<feature type="domain" description="Glycoside hydrolase family 9" evidence="10">
    <location>
        <begin position="46"/>
        <end position="494"/>
    </location>
</feature>
<keyword evidence="6 8" id="KW-0326">Glycosidase</keyword>
<feature type="active site" evidence="8">
    <location>
        <position position="472"/>
    </location>
</feature>
<dbReference type="PANTHER" id="PTHR22298">
    <property type="entry name" value="ENDO-1,4-BETA-GLUCANASE"/>
    <property type="match status" value="1"/>
</dbReference>
<evidence type="ECO:0000313" key="11">
    <source>
        <dbReference type="EMBL" id="PRW57607.1"/>
    </source>
</evidence>
<keyword evidence="4 9" id="KW-0136">Cellulose degradation</keyword>
<dbReference type="EMBL" id="LHPG02000006">
    <property type="protein sequence ID" value="PRW57607.1"/>
    <property type="molecule type" value="Genomic_DNA"/>
</dbReference>